<gene>
    <name evidence="2" type="ORF">BJ322DRAFT_847426</name>
</gene>
<feature type="compositionally biased region" description="Basic and acidic residues" evidence="1">
    <location>
        <begin position="127"/>
        <end position="140"/>
    </location>
</feature>
<feature type="region of interest" description="Disordered" evidence="1">
    <location>
        <begin position="113"/>
        <end position="146"/>
    </location>
</feature>
<evidence type="ECO:0000313" key="3">
    <source>
        <dbReference type="Proteomes" id="UP000736335"/>
    </source>
</evidence>
<proteinExistence type="predicted"/>
<keyword evidence="3" id="KW-1185">Reference proteome</keyword>
<feature type="compositionally biased region" description="Basic and acidic residues" evidence="1">
    <location>
        <begin position="276"/>
        <end position="285"/>
    </location>
</feature>
<sequence length="305" mass="34565">MYLQVPHRLFPDERPSVAALVQLVLCDDGWARIDAYRMAYEHIHGIKLDEREAEAHIRQKASIQQRFMSFHDSRSSVHDFRIPPAAGPAGFDQPVNNGGINYPLSDKFASISLGNGDLTHQGSSVDTPKKSPVERPRMERASTSTSGVSVVVPYNVPTADIAEGARRDSLATLSSSSSDPRVGPLEQQDREFKHWGRLDNPESVWNNLHVERPKLSERRRFSSYKEYKKTRNQPMKDNDRLFKKRVKQSFAKGEIEVLGVDDHEDVDEEEEEDGEGSERRSVVQAEHKRQILLVKRKGNLAGQNL</sequence>
<accession>A0A9P6HCM9</accession>
<organism evidence="2 3">
    <name type="scientific">Thelephora terrestris</name>
    <dbReference type="NCBI Taxonomy" id="56493"/>
    <lineage>
        <taxon>Eukaryota</taxon>
        <taxon>Fungi</taxon>
        <taxon>Dikarya</taxon>
        <taxon>Basidiomycota</taxon>
        <taxon>Agaricomycotina</taxon>
        <taxon>Agaricomycetes</taxon>
        <taxon>Thelephorales</taxon>
        <taxon>Thelephoraceae</taxon>
        <taxon>Thelephora</taxon>
    </lineage>
</organism>
<feature type="region of interest" description="Disordered" evidence="1">
    <location>
        <begin position="255"/>
        <end position="285"/>
    </location>
</feature>
<protein>
    <submittedName>
        <fullName evidence="2">Uncharacterized protein</fullName>
    </submittedName>
</protein>
<reference evidence="2" key="1">
    <citation type="journal article" date="2020" name="Nat. Commun.">
        <title>Large-scale genome sequencing of mycorrhizal fungi provides insights into the early evolution of symbiotic traits.</title>
        <authorList>
            <person name="Miyauchi S."/>
            <person name="Kiss E."/>
            <person name="Kuo A."/>
            <person name="Drula E."/>
            <person name="Kohler A."/>
            <person name="Sanchez-Garcia M."/>
            <person name="Morin E."/>
            <person name="Andreopoulos B."/>
            <person name="Barry K.W."/>
            <person name="Bonito G."/>
            <person name="Buee M."/>
            <person name="Carver A."/>
            <person name="Chen C."/>
            <person name="Cichocki N."/>
            <person name="Clum A."/>
            <person name="Culley D."/>
            <person name="Crous P.W."/>
            <person name="Fauchery L."/>
            <person name="Girlanda M."/>
            <person name="Hayes R.D."/>
            <person name="Keri Z."/>
            <person name="LaButti K."/>
            <person name="Lipzen A."/>
            <person name="Lombard V."/>
            <person name="Magnuson J."/>
            <person name="Maillard F."/>
            <person name="Murat C."/>
            <person name="Nolan M."/>
            <person name="Ohm R.A."/>
            <person name="Pangilinan J."/>
            <person name="Pereira M.F."/>
            <person name="Perotto S."/>
            <person name="Peter M."/>
            <person name="Pfister S."/>
            <person name="Riley R."/>
            <person name="Sitrit Y."/>
            <person name="Stielow J.B."/>
            <person name="Szollosi G."/>
            <person name="Zifcakova L."/>
            <person name="Stursova M."/>
            <person name="Spatafora J.W."/>
            <person name="Tedersoo L."/>
            <person name="Vaario L.M."/>
            <person name="Yamada A."/>
            <person name="Yan M."/>
            <person name="Wang P."/>
            <person name="Xu J."/>
            <person name="Bruns T."/>
            <person name="Baldrian P."/>
            <person name="Vilgalys R."/>
            <person name="Dunand C."/>
            <person name="Henrissat B."/>
            <person name="Grigoriev I.V."/>
            <person name="Hibbett D."/>
            <person name="Nagy L.G."/>
            <person name="Martin F.M."/>
        </authorList>
    </citation>
    <scope>NUCLEOTIDE SEQUENCE</scope>
    <source>
        <strain evidence="2">UH-Tt-Lm1</strain>
    </source>
</reference>
<dbReference type="Proteomes" id="UP000736335">
    <property type="component" value="Unassembled WGS sequence"/>
</dbReference>
<dbReference type="EMBL" id="WIUZ02000008">
    <property type="protein sequence ID" value="KAF9784407.1"/>
    <property type="molecule type" value="Genomic_DNA"/>
</dbReference>
<dbReference type="AlphaFoldDB" id="A0A9P6HCM9"/>
<evidence type="ECO:0000256" key="1">
    <source>
        <dbReference type="SAM" id="MobiDB-lite"/>
    </source>
</evidence>
<name>A0A9P6HCM9_9AGAM</name>
<dbReference type="OrthoDB" id="10519901at2759"/>
<evidence type="ECO:0000313" key="2">
    <source>
        <dbReference type="EMBL" id="KAF9784407.1"/>
    </source>
</evidence>
<reference evidence="2" key="2">
    <citation type="submission" date="2020-11" db="EMBL/GenBank/DDBJ databases">
        <authorList>
            <consortium name="DOE Joint Genome Institute"/>
            <person name="Kuo A."/>
            <person name="Miyauchi S."/>
            <person name="Kiss E."/>
            <person name="Drula E."/>
            <person name="Kohler A."/>
            <person name="Sanchez-Garcia M."/>
            <person name="Andreopoulos B."/>
            <person name="Barry K.W."/>
            <person name="Bonito G."/>
            <person name="Buee M."/>
            <person name="Carver A."/>
            <person name="Chen C."/>
            <person name="Cichocki N."/>
            <person name="Clum A."/>
            <person name="Culley D."/>
            <person name="Crous P.W."/>
            <person name="Fauchery L."/>
            <person name="Girlanda M."/>
            <person name="Hayes R."/>
            <person name="Keri Z."/>
            <person name="Labutti K."/>
            <person name="Lipzen A."/>
            <person name="Lombard V."/>
            <person name="Magnuson J."/>
            <person name="Maillard F."/>
            <person name="Morin E."/>
            <person name="Murat C."/>
            <person name="Nolan M."/>
            <person name="Ohm R."/>
            <person name="Pangilinan J."/>
            <person name="Pereira M."/>
            <person name="Perotto S."/>
            <person name="Peter M."/>
            <person name="Riley R."/>
            <person name="Sitrit Y."/>
            <person name="Stielow B."/>
            <person name="Szollosi G."/>
            <person name="Zifcakova L."/>
            <person name="Stursova M."/>
            <person name="Spatafora J.W."/>
            <person name="Tedersoo L."/>
            <person name="Vaario L.-M."/>
            <person name="Yamada A."/>
            <person name="Yan M."/>
            <person name="Wang P."/>
            <person name="Xu J."/>
            <person name="Bruns T."/>
            <person name="Baldrian P."/>
            <person name="Vilgalys R."/>
            <person name="Henrissat B."/>
            <person name="Grigoriev I.V."/>
            <person name="Hibbett D."/>
            <person name="Nagy L.G."/>
            <person name="Martin F.M."/>
        </authorList>
    </citation>
    <scope>NUCLEOTIDE SEQUENCE</scope>
    <source>
        <strain evidence="2">UH-Tt-Lm1</strain>
    </source>
</reference>
<feature type="compositionally biased region" description="Acidic residues" evidence="1">
    <location>
        <begin position="262"/>
        <end position="275"/>
    </location>
</feature>
<comment type="caution">
    <text evidence="2">The sequence shown here is derived from an EMBL/GenBank/DDBJ whole genome shotgun (WGS) entry which is preliminary data.</text>
</comment>